<sequence length="158" mass="18432">MKRRIYLDTSVISFLKAEDSPEKMYDTVLLWRDIKNNTYDVIISDLTIKEIEQCPEPKRTYMLNELRKIEMTVVQIENDVDDLSKEFIDAGILKEKSFDDCRHIATAIMAQCDIIISWNFKHIVNDKTIDGIKRITNIRNLPEIKIYCPSMLIGGTDE</sequence>
<dbReference type="Proteomes" id="UP000016183">
    <property type="component" value="Unassembled WGS sequence"/>
</dbReference>
<feature type="domain" description="PIN" evidence="1">
    <location>
        <begin position="4"/>
        <end position="121"/>
    </location>
</feature>
<accession>M2ALJ8</accession>
<proteinExistence type="predicted"/>
<evidence type="ECO:0000313" key="3">
    <source>
        <dbReference type="Proteomes" id="UP000016183"/>
    </source>
</evidence>
<dbReference type="HOGENOM" id="CLU_119411_0_0_12"/>
<dbReference type="AlphaFoldDB" id="M2ALJ8"/>
<reference evidence="2 3" key="1">
    <citation type="submission" date="2012-01" db="EMBL/GenBank/DDBJ databases">
        <title>The Genome Sequence of Treponema denticola SP33.</title>
        <authorList>
            <consortium name="The Broad Institute Genome Sequencing Platform"/>
            <person name="Earl A."/>
            <person name="Ward D."/>
            <person name="Feldgarden M."/>
            <person name="Gevers D."/>
            <person name="Blanton J.M."/>
            <person name="Fenno C.J."/>
            <person name="Baranova O.V."/>
            <person name="Mathney J."/>
            <person name="Dewhirst F.E."/>
            <person name="Izard J."/>
            <person name="Young S.K."/>
            <person name="Zeng Q."/>
            <person name="Gargeya S."/>
            <person name="Fitzgerald M."/>
            <person name="Haas B."/>
            <person name="Abouelleil A."/>
            <person name="Alvarado L."/>
            <person name="Arachchi H.M."/>
            <person name="Berlin A."/>
            <person name="Chapman S.B."/>
            <person name="Gearin G."/>
            <person name="Goldberg J."/>
            <person name="Griggs A."/>
            <person name="Gujja S."/>
            <person name="Hansen M."/>
            <person name="Heiman D."/>
            <person name="Howarth C."/>
            <person name="Larimer J."/>
            <person name="Lui A."/>
            <person name="MacDonald P.J.P."/>
            <person name="McCowen C."/>
            <person name="Montmayeur A."/>
            <person name="Murphy C."/>
            <person name="Neiman D."/>
            <person name="Pearson M."/>
            <person name="Priest M."/>
            <person name="Roberts A."/>
            <person name="Saif S."/>
            <person name="Shea T."/>
            <person name="Sisk P."/>
            <person name="Stolte C."/>
            <person name="Sykes S."/>
            <person name="Wortman J."/>
            <person name="Nusbaum C."/>
            <person name="Birren B."/>
        </authorList>
    </citation>
    <scope>NUCLEOTIDE SEQUENCE [LARGE SCALE GENOMIC DNA]</scope>
    <source>
        <strain evidence="2 3">SP33</strain>
    </source>
</reference>
<evidence type="ECO:0000313" key="2">
    <source>
        <dbReference type="EMBL" id="EMB24201.1"/>
    </source>
</evidence>
<name>M2ALJ8_TREDN</name>
<dbReference type="RefSeq" id="WP_010695940.1">
    <property type="nucleotide sequence ID" value="NZ_KB442453.1"/>
</dbReference>
<dbReference type="EMBL" id="AGDZ01000022">
    <property type="protein sequence ID" value="EMB24201.1"/>
    <property type="molecule type" value="Genomic_DNA"/>
</dbReference>
<dbReference type="PATRIC" id="fig|999437.3.peg.1700"/>
<evidence type="ECO:0000259" key="1">
    <source>
        <dbReference type="Pfam" id="PF13470"/>
    </source>
</evidence>
<gene>
    <name evidence="2" type="ORF">HMPREF9733_01650</name>
</gene>
<dbReference type="OrthoDB" id="9799824at2"/>
<dbReference type="SUPFAM" id="SSF88723">
    <property type="entry name" value="PIN domain-like"/>
    <property type="match status" value="1"/>
</dbReference>
<organism evidence="2 3">
    <name type="scientific">Treponema denticola SP33</name>
    <dbReference type="NCBI Taxonomy" id="999437"/>
    <lineage>
        <taxon>Bacteria</taxon>
        <taxon>Pseudomonadati</taxon>
        <taxon>Spirochaetota</taxon>
        <taxon>Spirochaetia</taxon>
        <taxon>Spirochaetales</taxon>
        <taxon>Treponemataceae</taxon>
        <taxon>Treponema</taxon>
    </lineage>
</organism>
<dbReference type="InterPro" id="IPR002716">
    <property type="entry name" value="PIN_dom"/>
</dbReference>
<dbReference type="Pfam" id="PF13470">
    <property type="entry name" value="PIN_3"/>
    <property type="match status" value="1"/>
</dbReference>
<comment type="caution">
    <text evidence="2">The sequence shown here is derived from an EMBL/GenBank/DDBJ whole genome shotgun (WGS) entry which is preliminary data.</text>
</comment>
<protein>
    <recommendedName>
        <fullName evidence="1">PIN domain-containing protein</fullName>
    </recommendedName>
</protein>
<dbReference type="InterPro" id="IPR029060">
    <property type="entry name" value="PIN-like_dom_sf"/>
</dbReference>